<dbReference type="Gene3D" id="2.20.70.10">
    <property type="match status" value="1"/>
</dbReference>
<evidence type="ECO:0000313" key="9">
    <source>
        <dbReference type="EnsemblMetazoa" id="XP_014251863.1"/>
    </source>
</evidence>
<dbReference type="GO" id="GO:0003723">
    <property type="term" value="F:RNA binding"/>
    <property type="evidence" value="ECO:0007669"/>
    <property type="project" value="TreeGrafter"/>
</dbReference>
<dbReference type="PANTHER" id="PTHR13173">
    <property type="entry name" value="WW DOMAIN BINDING PROTEIN 4"/>
    <property type="match status" value="1"/>
</dbReference>
<evidence type="ECO:0000256" key="3">
    <source>
        <dbReference type="ARBA" id="ARBA00022771"/>
    </source>
</evidence>
<organism evidence="9 10">
    <name type="scientific">Cimex lectularius</name>
    <name type="common">Bed bug</name>
    <name type="synonym">Acanthia lectularia</name>
    <dbReference type="NCBI Taxonomy" id="79782"/>
    <lineage>
        <taxon>Eukaryota</taxon>
        <taxon>Metazoa</taxon>
        <taxon>Ecdysozoa</taxon>
        <taxon>Arthropoda</taxon>
        <taxon>Hexapoda</taxon>
        <taxon>Insecta</taxon>
        <taxon>Pterygota</taxon>
        <taxon>Neoptera</taxon>
        <taxon>Paraneoptera</taxon>
        <taxon>Hemiptera</taxon>
        <taxon>Heteroptera</taxon>
        <taxon>Panheteroptera</taxon>
        <taxon>Cimicomorpha</taxon>
        <taxon>Cimicidae</taxon>
        <taxon>Cimex</taxon>
    </lineage>
</organism>
<dbReference type="InterPro" id="IPR013085">
    <property type="entry name" value="U1-CZ_Znf_C2H2"/>
</dbReference>
<dbReference type="PROSITE" id="PS50171">
    <property type="entry name" value="ZF_MATRIN"/>
    <property type="match status" value="1"/>
</dbReference>
<dbReference type="PROSITE" id="PS50020">
    <property type="entry name" value="WW_DOMAIN_2"/>
    <property type="match status" value="1"/>
</dbReference>
<evidence type="ECO:0008006" key="11">
    <source>
        <dbReference type="Google" id="ProtNLM"/>
    </source>
</evidence>
<proteinExistence type="predicted"/>
<evidence type="ECO:0000256" key="4">
    <source>
        <dbReference type="ARBA" id="ARBA00022833"/>
    </source>
</evidence>
<feature type="domain" description="Matrin-type" evidence="8">
    <location>
        <begin position="11"/>
        <end position="42"/>
    </location>
</feature>
<evidence type="ECO:0000313" key="10">
    <source>
        <dbReference type="Proteomes" id="UP000494040"/>
    </source>
</evidence>
<evidence type="ECO:0000259" key="7">
    <source>
        <dbReference type="PROSITE" id="PS50020"/>
    </source>
</evidence>
<evidence type="ECO:0000259" key="8">
    <source>
        <dbReference type="PROSITE" id="PS50171"/>
    </source>
</evidence>
<keyword evidence="5" id="KW-0539">Nucleus</keyword>
<dbReference type="InterPro" id="IPR040023">
    <property type="entry name" value="WBP4"/>
</dbReference>
<keyword evidence="4" id="KW-0862">Zinc</keyword>
<dbReference type="PANTHER" id="PTHR13173:SF10">
    <property type="entry name" value="WW DOMAIN-BINDING PROTEIN 4"/>
    <property type="match status" value="1"/>
</dbReference>
<evidence type="ECO:0000256" key="5">
    <source>
        <dbReference type="ARBA" id="ARBA00023242"/>
    </source>
</evidence>
<dbReference type="AlphaFoldDB" id="A0A8I6RW13"/>
<feature type="region of interest" description="Disordered" evidence="6">
    <location>
        <begin position="317"/>
        <end position="355"/>
    </location>
</feature>
<evidence type="ECO:0000256" key="2">
    <source>
        <dbReference type="ARBA" id="ARBA00022723"/>
    </source>
</evidence>
<dbReference type="InterPro" id="IPR036020">
    <property type="entry name" value="WW_dom_sf"/>
</dbReference>
<reference evidence="9" key="1">
    <citation type="submission" date="2022-01" db="UniProtKB">
        <authorList>
            <consortium name="EnsemblMetazoa"/>
        </authorList>
    </citation>
    <scope>IDENTIFICATION</scope>
</reference>
<protein>
    <recommendedName>
        <fullName evidence="11">WW domain-binding protein 4</fullName>
    </recommendedName>
</protein>
<dbReference type="GO" id="GO:0071011">
    <property type="term" value="C:precatalytic spliceosome"/>
    <property type="evidence" value="ECO:0007669"/>
    <property type="project" value="TreeGrafter"/>
</dbReference>
<keyword evidence="10" id="KW-1185">Reference proteome</keyword>
<keyword evidence="2" id="KW-0479">Metal-binding</keyword>
<dbReference type="InterPro" id="IPR003604">
    <property type="entry name" value="Matrin/U1-like-C_Znf_C2H2"/>
</dbReference>
<dbReference type="SMART" id="SM00451">
    <property type="entry name" value="ZnF_U1"/>
    <property type="match status" value="1"/>
</dbReference>
<dbReference type="OrthoDB" id="191651at2759"/>
<dbReference type="OMA" id="IDPMRLE"/>
<dbReference type="Gene3D" id="3.30.160.60">
    <property type="entry name" value="Classic Zinc Finger"/>
    <property type="match status" value="1"/>
</dbReference>
<dbReference type="Proteomes" id="UP000494040">
    <property type="component" value="Unassembled WGS sequence"/>
</dbReference>
<dbReference type="GO" id="GO:0008270">
    <property type="term" value="F:zinc ion binding"/>
    <property type="evidence" value="ECO:0007669"/>
    <property type="project" value="UniProtKB-KW"/>
</dbReference>
<dbReference type="SUPFAM" id="SSF57667">
    <property type="entry name" value="beta-beta-alpha zinc fingers"/>
    <property type="match status" value="1"/>
</dbReference>
<accession>A0A8I6RW13</accession>
<dbReference type="RefSeq" id="XP_014251863.1">
    <property type="nucleotide sequence ID" value="XM_014396377.2"/>
</dbReference>
<dbReference type="GO" id="GO:0000398">
    <property type="term" value="P:mRNA splicing, via spliceosome"/>
    <property type="evidence" value="ECO:0007669"/>
    <property type="project" value="InterPro"/>
</dbReference>
<evidence type="ECO:0000256" key="6">
    <source>
        <dbReference type="SAM" id="MobiDB-lite"/>
    </source>
</evidence>
<feature type="domain" description="WW" evidence="7">
    <location>
        <begin position="169"/>
        <end position="196"/>
    </location>
</feature>
<dbReference type="KEGG" id="clec:106668014"/>
<dbReference type="InterPro" id="IPR001202">
    <property type="entry name" value="WW_dom"/>
</dbReference>
<feature type="region of interest" description="Disordered" evidence="6">
    <location>
        <begin position="129"/>
        <end position="159"/>
    </location>
</feature>
<dbReference type="Pfam" id="PF06220">
    <property type="entry name" value="zf-U1"/>
    <property type="match status" value="1"/>
</dbReference>
<dbReference type="EnsemblMetazoa" id="XM_014396377.2">
    <property type="protein sequence ID" value="XP_014251863.1"/>
    <property type="gene ID" value="LOC106668014"/>
</dbReference>
<dbReference type="PROSITE" id="PS01159">
    <property type="entry name" value="WW_DOMAIN_1"/>
    <property type="match status" value="1"/>
</dbReference>
<keyword evidence="3" id="KW-0863">Zinc-finger</keyword>
<name>A0A8I6RW13_CIMLE</name>
<dbReference type="InterPro" id="IPR036236">
    <property type="entry name" value="Znf_C2H2_sf"/>
</dbReference>
<comment type="subcellular location">
    <subcellularLocation>
        <location evidence="1">Nucleus</location>
    </subcellularLocation>
</comment>
<feature type="compositionally biased region" description="Low complexity" evidence="6">
    <location>
        <begin position="129"/>
        <end position="146"/>
    </location>
</feature>
<dbReference type="GeneID" id="106668014"/>
<evidence type="ECO:0000256" key="1">
    <source>
        <dbReference type="ARBA" id="ARBA00004123"/>
    </source>
</evidence>
<dbReference type="SUPFAM" id="SSF51045">
    <property type="entry name" value="WW domain"/>
    <property type="match status" value="1"/>
</dbReference>
<dbReference type="SMART" id="SM00456">
    <property type="entry name" value="WW"/>
    <property type="match status" value="1"/>
</dbReference>
<dbReference type="Pfam" id="PF00397">
    <property type="entry name" value="WW"/>
    <property type="match status" value="1"/>
</dbReference>
<dbReference type="InterPro" id="IPR000690">
    <property type="entry name" value="Matrin/U1-C_Znf_C2H2"/>
</dbReference>
<sequence length="355" mass="41796">MADYWKSQDRKYCDFCKCWIADNKPSVQFHENGKRHKDNVSKRLSDISRRSAKKQKEAAKLDMEMKKMEAAAMRAYMKDIASNPDYSSQEFKNQIESRGDDLTRLCMTLEQPGPKRNLNLFPSNQQLQLLQQQQQQQHQQPQQQQQEGKKKDKKNKKKVAVVKEKKRVWFETMSAQGHLYYWNSETKQSSWIKPEEFISLDEQKMLAEAPLVRQEIDMQKADEERERFIDTVEDEAEIRSWRMREEIRKAVSVVKEEEPEPPKCEISGPILGPDPKPEPYGKWTVVKQVEQKVVDLQVPKQEFVEINVPPVYEPKIKIKEKQVTSLEDEGGPSSFKKRKPNPGRMNIRRRLDDDD</sequence>
<dbReference type="CDD" id="cd00201">
    <property type="entry name" value="WW"/>
    <property type="match status" value="1"/>
</dbReference>